<dbReference type="InterPro" id="IPR011989">
    <property type="entry name" value="ARM-like"/>
</dbReference>
<dbReference type="Gene3D" id="1.25.10.10">
    <property type="entry name" value="Leucine-rich Repeat Variant"/>
    <property type="match status" value="1"/>
</dbReference>
<feature type="region of interest" description="Disordered" evidence="7">
    <location>
        <begin position="65"/>
        <end position="84"/>
    </location>
</feature>
<feature type="region of interest" description="Disordered" evidence="7">
    <location>
        <begin position="649"/>
        <end position="709"/>
    </location>
</feature>
<feature type="compositionally biased region" description="Low complexity" evidence="7">
    <location>
        <begin position="187"/>
        <end position="200"/>
    </location>
</feature>
<evidence type="ECO:0000313" key="9">
    <source>
        <dbReference type="EMBL" id="KZW01563.1"/>
    </source>
</evidence>
<feature type="compositionally biased region" description="Polar residues" evidence="7">
    <location>
        <begin position="413"/>
        <end position="423"/>
    </location>
</feature>
<dbReference type="Pfam" id="PF12830">
    <property type="entry name" value="Nipped-B_C"/>
    <property type="match status" value="1"/>
</dbReference>
<dbReference type="OrthoDB" id="418242at2759"/>
<dbReference type="InterPro" id="IPR026003">
    <property type="entry name" value="Cohesin_HEAT"/>
</dbReference>
<feature type="compositionally biased region" description="Polar residues" evidence="7">
    <location>
        <begin position="121"/>
        <end position="134"/>
    </location>
</feature>
<proteinExistence type="inferred from homology"/>
<evidence type="ECO:0000256" key="6">
    <source>
        <dbReference type="RuleBase" id="RU364107"/>
    </source>
</evidence>
<feature type="compositionally biased region" description="Basic and acidic residues" evidence="7">
    <location>
        <begin position="605"/>
        <end position="619"/>
    </location>
</feature>
<feature type="compositionally biased region" description="Low complexity" evidence="7">
    <location>
        <begin position="135"/>
        <end position="152"/>
    </location>
</feature>
<feature type="compositionally biased region" description="Low complexity" evidence="7">
    <location>
        <begin position="434"/>
        <end position="457"/>
    </location>
</feature>
<feature type="compositionally biased region" description="Basic residues" evidence="7">
    <location>
        <begin position="675"/>
        <end position="690"/>
    </location>
</feature>
<feature type="region of interest" description="Disordered" evidence="7">
    <location>
        <begin position="557"/>
        <end position="578"/>
    </location>
</feature>
<feature type="region of interest" description="Disordered" evidence="7">
    <location>
        <begin position="295"/>
        <end position="543"/>
    </location>
</feature>
<evidence type="ECO:0000256" key="7">
    <source>
        <dbReference type="SAM" id="MobiDB-lite"/>
    </source>
</evidence>
<feature type="compositionally biased region" description="Polar residues" evidence="7">
    <location>
        <begin position="516"/>
        <end position="528"/>
    </location>
</feature>
<dbReference type="GO" id="GO:0003682">
    <property type="term" value="F:chromatin binding"/>
    <property type="evidence" value="ECO:0007669"/>
    <property type="project" value="TreeGrafter"/>
</dbReference>
<feature type="compositionally biased region" description="Low complexity" evidence="7">
    <location>
        <begin position="335"/>
        <end position="348"/>
    </location>
</feature>
<dbReference type="PANTHER" id="PTHR21704">
    <property type="entry name" value="NIPPED-B-LIKE PROTEIN DELANGIN SCC2-RELATED"/>
    <property type="match status" value="1"/>
</dbReference>
<dbReference type="GO" id="GO:0034087">
    <property type="term" value="P:establishment of mitotic sister chromatid cohesion"/>
    <property type="evidence" value="ECO:0007669"/>
    <property type="project" value="TreeGrafter"/>
</dbReference>
<evidence type="ECO:0000256" key="1">
    <source>
        <dbReference type="ARBA" id="ARBA00004123"/>
    </source>
</evidence>
<dbReference type="GO" id="GO:0140588">
    <property type="term" value="P:chromatin looping"/>
    <property type="evidence" value="ECO:0007669"/>
    <property type="project" value="InterPro"/>
</dbReference>
<keyword evidence="4 6" id="KW-0539">Nucleus</keyword>
<dbReference type="FunCoup" id="A0A165P2T7">
    <property type="interactions" value="201"/>
</dbReference>
<dbReference type="STRING" id="1314781.A0A165P2T7"/>
<dbReference type="GO" id="GO:0090694">
    <property type="term" value="C:Scc2-Scc4 cohesin loading complex"/>
    <property type="evidence" value="ECO:0007669"/>
    <property type="project" value="TreeGrafter"/>
</dbReference>
<gene>
    <name evidence="9" type="ORF">EXIGLDRAFT_738517</name>
</gene>
<dbReference type="GO" id="GO:0061775">
    <property type="term" value="F:cohesin loader activity"/>
    <property type="evidence" value="ECO:0007669"/>
    <property type="project" value="InterPro"/>
</dbReference>
<feature type="compositionally biased region" description="Low complexity" evidence="7">
    <location>
        <begin position="306"/>
        <end position="322"/>
    </location>
</feature>
<keyword evidence="10" id="KW-1185">Reference proteome</keyword>
<dbReference type="InParanoid" id="A0A165P2T7"/>
<dbReference type="GO" id="GO:1990414">
    <property type="term" value="P:replication-born double-strand break repair via sister chromatid exchange"/>
    <property type="evidence" value="ECO:0007669"/>
    <property type="project" value="TreeGrafter"/>
</dbReference>
<sequence length="2091" mass="227634">MNDGSGWYGGQQGQHGYHQQPQQPQPTDPRRTLAAYPFAATTPTSHVARHLNSLALAPSSHTFVQPGFYPQQHPDYAANPPPYSEYDQNPHLVAPSGIVMQQAWSNTPAPQISPYPAMHVQQPTHVPQPSSQWRPTQQYPQTQYAPSSSSSSLANALGPQTFAPAQSSSSSSLQYAMTEPKRPAPRPSYSSESSLSGALGPMPPPQRQEPVQVAPVPQHRVQAAPPPPQRRFVASESASFFDDFLARESQGSSSQRSQTAVASTPPSQSSASTAAVHHSRPKPAANTYLLHSQSSFQTQANQQPRVSQQAFVPQQRQQQHVSQRTEHAPPPRAAPPAQRQPAPALVNLPPAPAPIPPFRVARNADPPESPDPLALDMGPTYSSPAVHGAVTPRKRKPGDVLESPPKRAAMGNILSSSSLVTPSKTRDMPPPTASSSRSDLPPLSTPSTQSSFTSMTPGTSSTFKKTPYVELPRLPKDWITPSKPSTARPSKRLRDDDLGGYGSDSGDEAEMPLSKQLFSSAQRSTMKSSGKKTGDRDERAPLEKFTELLEEIFEAEDNLPSDVDPTGDPPSKLFSSLTSDWSRPMLSTSAVRKLSNIIGKVARPTKRDRLTTRGGDSPRKAAGLADTDSQLLSRTLKLLERSVRAGEDLDPFAGPPAGQAAVNALNGVGGASPSKAKKSPSKKKRARSKSHTPNGDEKGDEAEAADAAAEVSDADLDKLDHQLKLAKEAVLAADCVIGLLSADKLPKQLYSEELITGCLSTVKNLLDKVIYPFVEANSDLHGQSSLILLHVAKASPAAGRRALVGEIFQSLSSVFPRINALISRSGVAMSDKIIIQAVYISIGPFFVVEFGTEGTKAAKEKSASLVLNALGGTAALRGLRLSALALIRSIFANHSDQRSWIIEEILTSLIKLPDLKQKAGQFKLRDGHSIHTVSALLLQLVQTSAHDVRIEARKLALSRQQSVVLKRNDSSFVEGNEAVLTDRDREEIALYLNGLDSATKAAKTIVVFLTQRAGKGKNTKNTNEAEYRAIFDNLISDLLAVLFWPEWPSASLLLDIICKFMVASLDDVKSASANDSNGAKASALDHLGTVAARLRTSMLKFGQTGGVSTAKDAPLRSLDEAVTKQDVPLLDRLIAVHGDVTNHLAKRASEDQAYDSAQELTAASWGYEIAALLPRCESLLRKIAEEGSKSGVDEAKITTIAQKLKAAMRGVWKSASNDVFDVGTEEEIERVDLLAEEIGTVQGLKNAFDPILAVVLMALDSPAVFMRSKALRALGHIVTSDPDILRNAKVRAAIEGHLLDNSPAVRDAAVELIGKYIIQSPELATEYYYRIADRIADTGLGVRKRVIKLLKTLYPATDDLSRQVDIASRLVLRQLDEDDTVKDLATKTIEELWFSDASDTAGKAKSGIDSRTKLLAKADVIMAVTGVFKDRQTPLEDLLHRIVAEKDGKEETSMRSRYADVCDVLIEGLVDSQDFTNFNVVNCIKTVYLFSTAHPGVISFSKATTLLPYLKNPSNPEEQLISDYLLKIFRASIPLMPKTAAKFGAELQQTLQPMIVKPSSSGGLLALQETVACMCSVVQYLTHDYIRLVGLLKSCNAKIQEFLKKPADVNPATLRPLSILIFIVSLLTEHCDFDRVRRENPTLANDLNMVSKDSISLHVYNCLLSLYRKFTDPSMRTRLLQCLGFLFRAYPTLMTIESSAEMMDAIFASPEEDVRGRLLKIIQDFLISEAVKHSAREKESKSKDVVAVNMDKLVGNTHDFAESGVAAAIVQRYLPQILDAAVTKNVQVQNSAMDILTFTVKQGLAHPLQCLPTIIALETSPNVLLSTRANALHAVMHSKHASLVNMRYVECARKSFDYQVQICDGPVSGLRTLPAPIALFHRWYSLMREKRTSRQDFLKAIVRVFDLDVSSAASTQDDIDFARYVAENMATLDYKTQEEVLTIIRHLTSVLSVSGTALVELISPSNLLRQLHSDGADGGMDVDAVPGRSTEELLSLARNSVRMGVILLLKAHLKSLYSISEEKTMKWVPGKKSAVGDKPAVRRGDAIISWERMPFAVQPLSSVEDASAQLQRFLTLWSEDGVSAEPVDDVE</sequence>
<dbReference type="InterPro" id="IPR024986">
    <property type="entry name" value="Nipped-B_C"/>
</dbReference>
<feature type="compositionally biased region" description="Low complexity" evidence="7">
    <location>
        <begin position="657"/>
        <end position="674"/>
    </location>
</feature>
<dbReference type="CDD" id="cd23958">
    <property type="entry name" value="SCC2"/>
    <property type="match status" value="1"/>
</dbReference>
<dbReference type="InterPro" id="IPR016024">
    <property type="entry name" value="ARM-type_fold"/>
</dbReference>
<feature type="region of interest" description="Disordered" evidence="7">
    <location>
        <begin position="602"/>
        <end position="628"/>
    </location>
</feature>
<evidence type="ECO:0000256" key="5">
    <source>
        <dbReference type="ARBA" id="ARBA00023306"/>
    </source>
</evidence>
<dbReference type="PANTHER" id="PTHR21704:SF18">
    <property type="entry name" value="NIPPED-B-LIKE PROTEIN"/>
    <property type="match status" value="1"/>
</dbReference>
<dbReference type="GO" id="GO:0010468">
    <property type="term" value="P:regulation of gene expression"/>
    <property type="evidence" value="ECO:0007669"/>
    <property type="project" value="InterPro"/>
</dbReference>
<evidence type="ECO:0000256" key="3">
    <source>
        <dbReference type="ARBA" id="ARBA00022737"/>
    </source>
</evidence>
<dbReference type="InterPro" id="IPR033031">
    <property type="entry name" value="Scc2/Nipped-B"/>
</dbReference>
<feature type="region of interest" description="Disordered" evidence="7">
    <location>
        <begin position="110"/>
        <end position="281"/>
    </location>
</feature>
<feature type="compositionally biased region" description="Basic and acidic residues" evidence="7">
    <location>
        <begin position="532"/>
        <end position="543"/>
    </location>
</feature>
<reference evidence="9 10" key="1">
    <citation type="journal article" date="2016" name="Mol. Biol. Evol.">
        <title>Comparative Genomics of Early-Diverging Mushroom-Forming Fungi Provides Insights into the Origins of Lignocellulose Decay Capabilities.</title>
        <authorList>
            <person name="Nagy L.G."/>
            <person name="Riley R."/>
            <person name="Tritt A."/>
            <person name="Adam C."/>
            <person name="Daum C."/>
            <person name="Floudas D."/>
            <person name="Sun H."/>
            <person name="Yadav J.S."/>
            <person name="Pangilinan J."/>
            <person name="Larsson K.H."/>
            <person name="Matsuura K."/>
            <person name="Barry K."/>
            <person name="Labutti K."/>
            <person name="Kuo R."/>
            <person name="Ohm R.A."/>
            <person name="Bhattacharya S.S."/>
            <person name="Shirouzu T."/>
            <person name="Yoshinaga Y."/>
            <person name="Martin F.M."/>
            <person name="Grigoriev I.V."/>
            <person name="Hibbett D.S."/>
        </authorList>
    </citation>
    <scope>NUCLEOTIDE SEQUENCE [LARGE SCALE GENOMIC DNA]</scope>
    <source>
        <strain evidence="9 10">HHB12029</strain>
    </source>
</reference>
<evidence type="ECO:0000313" key="10">
    <source>
        <dbReference type="Proteomes" id="UP000077266"/>
    </source>
</evidence>
<comment type="similarity">
    <text evidence="2 6">Belongs to the SCC2/Nipped-B family.</text>
</comment>
<name>A0A165P2T7_EXIGL</name>
<feature type="compositionally biased region" description="Gly residues" evidence="7">
    <location>
        <begin position="1"/>
        <end position="13"/>
    </location>
</feature>
<dbReference type="EMBL" id="KV425893">
    <property type="protein sequence ID" value="KZW01563.1"/>
    <property type="molecule type" value="Genomic_DNA"/>
</dbReference>
<keyword evidence="5 6" id="KW-0131">Cell cycle</keyword>
<keyword evidence="3 6" id="KW-0677">Repeat</keyword>
<dbReference type="Proteomes" id="UP000077266">
    <property type="component" value="Unassembled WGS sequence"/>
</dbReference>
<protein>
    <recommendedName>
        <fullName evidence="6">Sister chromatid cohesion protein</fullName>
    </recommendedName>
</protein>
<feature type="region of interest" description="Disordered" evidence="7">
    <location>
        <begin position="1"/>
        <end position="39"/>
    </location>
</feature>
<evidence type="ECO:0000256" key="2">
    <source>
        <dbReference type="ARBA" id="ARBA00009252"/>
    </source>
</evidence>
<feature type="compositionally biased region" description="Polar residues" evidence="7">
    <location>
        <begin position="295"/>
        <end position="305"/>
    </location>
</feature>
<feature type="compositionally biased region" description="Low complexity" evidence="7">
    <location>
        <begin position="249"/>
        <end position="276"/>
    </location>
</feature>
<dbReference type="Pfam" id="PF12765">
    <property type="entry name" value="Cohesin_HEAT"/>
    <property type="match status" value="1"/>
</dbReference>
<organism evidence="9 10">
    <name type="scientific">Exidia glandulosa HHB12029</name>
    <dbReference type="NCBI Taxonomy" id="1314781"/>
    <lineage>
        <taxon>Eukaryota</taxon>
        <taxon>Fungi</taxon>
        <taxon>Dikarya</taxon>
        <taxon>Basidiomycota</taxon>
        <taxon>Agaricomycotina</taxon>
        <taxon>Agaricomycetes</taxon>
        <taxon>Auriculariales</taxon>
        <taxon>Exidiaceae</taxon>
        <taxon>Exidia</taxon>
    </lineage>
</organism>
<comment type="subcellular location">
    <subcellularLocation>
        <location evidence="1 6">Nucleus</location>
    </subcellularLocation>
</comment>
<accession>A0A165P2T7</accession>
<evidence type="ECO:0000256" key="4">
    <source>
        <dbReference type="ARBA" id="ARBA00023242"/>
    </source>
</evidence>
<feature type="domain" description="Sister chromatid cohesion C-terminal" evidence="8">
    <location>
        <begin position="1766"/>
        <end position="1950"/>
    </location>
</feature>
<feature type="compositionally biased region" description="Low complexity" evidence="7">
    <location>
        <begin position="210"/>
        <end position="223"/>
    </location>
</feature>
<evidence type="ECO:0000259" key="8">
    <source>
        <dbReference type="Pfam" id="PF12830"/>
    </source>
</evidence>
<dbReference type="SUPFAM" id="SSF48371">
    <property type="entry name" value="ARM repeat"/>
    <property type="match status" value="1"/>
</dbReference>
<dbReference type="GO" id="GO:0071169">
    <property type="term" value="P:establishment of protein localization to chromatin"/>
    <property type="evidence" value="ECO:0007669"/>
    <property type="project" value="TreeGrafter"/>
</dbReference>